<dbReference type="Proteomes" id="UP000265692">
    <property type="component" value="Unassembled WGS sequence"/>
</dbReference>
<comment type="caution">
    <text evidence="1">The sequence shown here is derived from an EMBL/GenBank/DDBJ whole genome shotgun (WGS) entry which is preliminary data.</text>
</comment>
<sequence>MIILLFNERWSGASQLIRHSIEFSIRIHINGKAGTSKVYKIIYMKAEYEPWWKFDGWEEQIVFTKEFLSEKEFQQCLAHTLAEFRKQYKYESKKNNYFAFWKDEERVYCEACEDDIQVYHGIICEGLKE</sequence>
<accession>A0A396S9U1</accession>
<organism evidence="1 2">
    <name type="scientific">Ureibacillus yapensis</name>
    <dbReference type="NCBI Taxonomy" id="2304605"/>
    <lineage>
        <taxon>Bacteria</taxon>
        <taxon>Bacillati</taxon>
        <taxon>Bacillota</taxon>
        <taxon>Bacilli</taxon>
        <taxon>Bacillales</taxon>
        <taxon>Caryophanaceae</taxon>
        <taxon>Ureibacillus</taxon>
    </lineage>
</organism>
<dbReference type="Pfam" id="PF06279">
    <property type="entry name" value="DUF1033"/>
    <property type="match status" value="1"/>
</dbReference>
<dbReference type="OrthoDB" id="2389779at2"/>
<reference evidence="1 2" key="1">
    <citation type="submission" date="2018-08" db="EMBL/GenBank/DDBJ databases">
        <title>Lysinibacillus sp. YLB-03 draft genome sequence.</title>
        <authorList>
            <person name="Yu L."/>
        </authorList>
    </citation>
    <scope>NUCLEOTIDE SEQUENCE [LARGE SCALE GENOMIC DNA]</scope>
    <source>
        <strain evidence="1 2">YLB-03</strain>
    </source>
</reference>
<gene>
    <name evidence="1" type="ORF">D1B33_08480</name>
</gene>
<dbReference type="InterPro" id="IPR010434">
    <property type="entry name" value="DUF1033"/>
</dbReference>
<evidence type="ECO:0000313" key="2">
    <source>
        <dbReference type="Proteomes" id="UP000265692"/>
    </source>
</evidence>
<dbReference type="EMBL" id="QWEI01000003">
    <property type="protein sequence ID" value="RHW37693.1"/>
    <property type="molecule type" value="Genomic_DNA"/>
</dbReference>
<name>A0A396S9U1_9BACL</name>
<evidence type="ECO:0000313" key="1">
    <source>
        <dbReference type="EMBL" id="RHW37693.1"/>
    </source>
</evidence>
<proteinExistence type="predicted"/>
<keyword evidence="2" id="KW-1185">Reference proteome</keyword>
<dbReference type="AlphaFoldDB" id="A0A396S9U1"/>
<protein>
    <submittedName>
        <fullName evidence="1">DUF1033 family protein</fullName>
    </submittedName>
</protein>